<dbReference type="Proteomes" id="UP001201273">
    <property type="component" value="Unassembled WGS sequence"/>
</dbReference>
<dbReference type="InterPro" id="IPR050833">
    <property type="entry name" value="Poly_Biosynth_Transport"/>
</dbReference>
<organism evidence="8 9">
    <name type="scientific">Motilimonas cestriensis</name>
    <dbReference type="NCBI Taxonomy" id="2742685"/>
    <lineage>
        <taxon>Bacteria</taxon>
        <taxon>Pseudomonadati</taxon>
        <taxon>Pseudomonadota</taxon>
        <taxon>Gammaproteobacteria</taxon>
        <taxon>Alteromonadales</taxon>
        <taxon>Alteromonadales genera incertae sedis</taxon>
        <taxon>Motilimonas</taxon>
    </lineage>
</organism>
<feature type="transmembrane region" description="Helical" evidence="7">
    <location>
        <begin position="357"/>
        <end position="374"/>
    </location>
</feature>
<comment type="caution">
    <text evidence="8">The sequence shown here is derived from an EMBL/GenBank/DDBJ whole genome shotgun (WGS) entry which is preliminary data.</text>
</comment>
<comment type="subcellular location">
    <subcellularLocation>
        <location evidence="1">Cell membrane</location>
        <topology evidence="1">Multi-pass membrane protein</topology>
    </subcellularLocation>
</comment>
<evidence type="ECO:0000313" key="8">
    <source>
        <dbReference type="EMBL" id="MCE2594214.1"/>
    </source>
</evidence>
<protein>
    <submittedName>
        <fullName evidence="8">Lipopolysaccharide biosynthesis protein</fullName>
    </submittedName>
</protein>
<dbReference type="RefSeq" id="WP_233051792.1">
    <property type="nucleotide sequence ID" value="NZ_JAIMJA010000004.1"/>
</dbReference>
<dbReference type="CDD" id="cd13127">
    <property type="entry name" value="MATE_tuaB_like"/>
    <property type="match status" value="1"/>
</dbReference>
<feature type="transmembrane region" description="Helical" evidence="7">
    <location>
        <begin position="49"/>
        <end position="67"/>
    </location>
</feature>
<evidence type="ECO:0000256" key="5">
    <source>
        <dbReference type="ARBA" id="ARBA00022989"/>
    </source>
</evidence>
<evidence type="ECO:0000256" key="1">
    <source>
        <dbReference type="ARBA" id="ARBA00004651"/>
    </source>
</evidence>
<comment type="similarity">
    <text evidence="2">Belongs to the polysaccharide synthase family.</text>
</comment>
<dbReference type="PANTHER" id="PTHR30250">
    <property type="entry name" value="PST FAMILY PREDICTED COLANIC ACID TRANSPORTER"/>
    <property type="match status" value="1"/>
</dbReference>
<reference evidence="8 9" key="1">
    <citation type="journal article" date="2022" name="Environ. Microbiol. Rep.">
        <title>Eco-phylogenetic analyses reveal divergent evolution of vitamin B12 metabolism in the marine bacterial family 'Psychromonadaceae'.</title>
        <authorList>
            <person name="Jin X."/>
            <person name="Yang Y."/>
            <person name="Cao H."/>
            <person name="Gao B."/>
            <person name="Zhao Z."/>
        </authorList>
    </citation>
    <scope>NUCLEOTIDE SEQUENCE [LARGE SCALE GENOMIC DNA]</scope>
    <source>
        <strain evidence="8 9">MKS20</strain>
    </source>
</reference>
<keyword evidence="6 7" id="KW-0472">Membrane</keyword>
<feature type="transmembrane region" description="Helical" evidence="7">
    <location>
        <begin position="149"/>
        <end position="166"/>
    </location>
</feature>
<accession>A0ABS8W8T5</accession>
<proteinExistence type="inferred from homology"/>
<feature type="transmembrane region" description="Helical" evidence="7">
    <location>
        <begin position="79"/>
        <end position="98"/>
    </location>
</feature>
<feature type="transmembrane region" description="Helical" evidence="7">
    <location>
        <begin position="110"/>
        <end position="128"/>
    </location>
</feature>
<feature type="transmembrane region" description="Helical" evidence="7">
    <location>
        <begin position="444"/>
        <end position="466"/>
    </location>
</feature>
<evidence type="ECO:0000256" key="4">
    <source>
        <dbReference type="ARBA" id="ARBA00022692"/>
    </source>
</evidence>
<feature type="transmembrane region" description="Helical" evidence="7">
    <location>
        <begin position="12"/>
        <end position="37"/>
    </location>
</feature>
<dbReference type="PANTHER" id="PTHR30250:SF10">
    <property type="entry name" value="LIPOPOLYSACCHARIDE BIOSYNTHESIS PROTEIN WZXC"/>
    <property type="match status" value="1"/>
</dbReference>
<keyword evidence="3" id="KW-1003">Cell membrane</keyword>
<evidence type="ECO:0000256" key="7">
    <source>
        <dbReference type="SAM" id="Phobius"/>
    </source>
</evidence>
<sequence length="501" mass="55468">MSSPNNLRKSASWVALGNLSCRFIEFGFSIALARILLPEHFGQVVTVQIFTGFASLLAGGGLGQALVRQHEITEDDRRTVFTIQLLTGFGFFGFFTAISPSFADFFKQDIYLSLMPLAAAIFIARPWVNIQGVLLQRNYQYHHITRIKIITLIASSIISLVLALVYRTPHSLIIGGLVSSLISFPLLTRCSHWMPKLGLKRSSINKLANFGATFTGNNLLFYFRNQIPRFLVGSLLGPSSLGLMNKADSLAETPLMVFVNALAQPNFRRMSELRDQPQAYQDLFIKVCSVLLLYIGPIYISLALLSKPFISLVFGENWAISGELLGILAWGGFIRLMINPASTVLSSKAKLLKDMRINIEIIILLGIYCAAFWQRDLNSLCYALVAASGYNLVRTQSYALPLVNLSLRTWLHQLSGVFVFLLGYLGLSLLLLKGMNMANMDVNTPTGFILCLVCSPLLALLLFFTLPSTAIAAERDRFLTAVKPAIKKYKNKLAIGCNMKG</sequence>
<keyword evidence="4 7" id="KW-0812">Transmembrane</keyword>
<feature type="transmembrane region" description="Helical" evidence="7">
    <location>
        <begin position="410"/>
        <end position="432"/>
    </location>
</feature>
<keyword evidence="9" id="KW-1185">Reference proteome</keyword>
<dbReference type="Pfam" id="PF13440">
    <property type="entry name" value="Polysacc_synt_3"/>
    <property type="match status" value="1"/>
</dbReference>
<evidence type="ECO:0000256" key="3">
    <source>
        <dbReference type="ARBA" id="ARBA00022475"/>
    </source>
</evidence>
<feature type="transmembrane region" description="Helical" evidence="7">
    <location>
        <begin position="172"/>
        <end position="192"/>
    </location>
</feature>
<gene>
    <name evidence="8" type="ORF">K6Y31_05230</name>
</gene>
<evidence type="ECO:0000256" key="6">
    <source>
        <dbReference type="ARBA" id="ARBA00023136"/>
    </source>
</evidence>
<name>A0ABS8W8T5_9GAMM</name>
<evidence type="ECO:0000256" key="2">
    <source>
        <dbReference type="ARBA" id="ARBA00007430"/>
    </source>
</evidence>
<feature type="transmembrane region" description="Helical" evidence="7">
    <location>
        <begin position="283"/>
        <end position="306"/>
    </location>
</feature>
<keyword evidence="5 7" id="KW-1133">Transmembrane helix</keyword>
<dbReference type="EMBL" id="JAIMJA010000004">
    <property type="protein sequence ID" value="MCE2594214.1"/>
    <property type="molecule type" value="Genomic_DNA"/>
</dbReference>
<evidence type="ECO:0000313" key="9">
    <source>
        <dbReference type="Proteomes" id="UP001201273"/>
    </source>
</evidence>
<feature type="transmembrane region" description="Helical" evidence="7">
    <location>
        <begin position="318"/>
        <end position="336"/>
    </location>
</feature>